<dbReference type="EMBL" id="JBHFNT010000113">
    <property type="protein sequence ID" value="MFB2835495.1"/>
    <property type="molecule type" value="Genomic_DNA"/>
</dbReference>
<keyword evidence="4" id="KW-1185">Reference proteome</keyword>
<dbReference type="InterPro" id="IPR011600">
    <property type="entry name" value="Pept_C14_caspase"/>
</dbReference>
<dbReference type="Pfam" id="PF00656">
    <property type="entry name" value="Peptidase_C14"/>
    <property type="match status" value="1"/>
</dbReference>
<organism evidence="3 4">
    <name type="scientific">Floridaenema evergladense BLCC-F167</name>
    <dbReference type="NCBI Taxonomy" id="3153639"/>
    <lineage>
        <taxon>Bacteria</taxon>
        <taxon>Bacillati</taxon>
        <taxon>Cyanobacteriota</taxon>
        <taxon>Cyanophyceae</taxon>
        <taxon>Oscillatoriophycideae</taxon>
        <taxon>Aerosakkonematales</taxon>
        <taxon>Aerosakkonemataceae</taxon>
        <taxon>Floridanema</taxon>
        <taxon>Floridanema evergladense</taxon>
    </lineage>
</organism>
<evidence type="ECO:0000259" key="1">
    <source>
        <dbReference type="Pfam" id="PF00656"/>
    </source>
</evidence>
<gene>
    <name evidence="3" type="ORF">ACE1CA_13265</name>
</gene>
<feature type="domain" description="vWA-MoxR associated protein C-terminal" evidence="2">
    <location>
        <begin position="479"/>
        <end position="702"/>
    </location>
</feature>
<protein>
    <submittedName>
        <fullName evidence="3">Caspase family protein</fullName>
    </submittedName>
</protein>
<dbReference type="Proteomes" id="UP001576780">
    <property type="component" value="Unassembled WGS sequence"/>
</dbReference>
<evidence type="ECO:0000313" key="3">
    <source>
        <dbReference type="EMBL" id="MFB2835495.1"/>
    </source>
</evidence>
<comment type="caution">
    <text evidence="3">The sequence shown here is derived from an EMBL/GenBank/DDBJ whole genome shotgun (WGS) entry which is preliminary data.</text>
</comment>
<evidence type="ECO:0000259" key="2">
    <source>
        <dbReference type="Pfam" id="PF20028"/>
    </source>
</evidence>
<sequence length="722" mass="84001">MSTPDPKKTYALIVGIEKYDKGSSWNLDGPGSDALKFAKWLFSRGVPITNILLYISELSEPNQLKDNESLRPLWQNKQKATRDNIHKAITKILPNNKEKGDLLYIFWGGHGVTIHHKDTIQDKDRRLFYDDGEQNLNLKSLLKSLKSKVFGNFNQQIVIIDACADYYKNSLLNEEYIYEDPNKLCQQVILLATREGYRAKNLDAEKTGLFSKVLLNQLEQEDKLLCPQDINKTIKNVQDFFKKEYYNDPQPIYLCYADADGNECPKSALTQSANNYSILETQWEMLVSILKNISSEALSNYCYQFLSKYSNDSQGNYPNLVQKENFFASLKEILLEIQHHQSNESNLPLIVEFAQFFSQQPELPELLDIQENLNKWIDSTVQKLGIDSNTLNQLSEGKHKRKEPGIYRTGLPYLLLLFEPNISSESNPKFKINLKAELKFQEISASQEIEEEKVDLTISQSIGVNPEDIEDTCLKIYQLIEKSFKNLVFYKNPNKLTIELFLPKQYLVVFAPEVREVPINESNPGWFGSRYKLVLRSYDRFNNYEYYQNLQNKWTELSNLLCPNSLTLENLPNKIVCLKELKPDYNWKKFRQQASQVINVNMDCPLVENIYNCHVQEFLASILRCGIPFSFWLRGKSLEDLKLNEEIETFKFEDVLTVENLQKPEKLFESIRTIRDNAYVIEPKDKQQDYLGYHLGFLFDTPDRLHSKFDLNSGEDILIFNQ</sequence>
<dbReference type="Gene3D" id="3.40.50.1460">
    <property type="match status" value="1"/>
</dbReference>
<name>A0ABV4WKB6_9CYAN</name>
<dbReference type="RefSeq" id="WP_413277907.1">
    <property type="nucleotide sequence ID" value="NZ_JBHFNT010000113.1"/>
</dbReference>
<evidence type="ECO:0000313" key="4">
    <source>
        <dbReference type="Proteomes" id="UP001576780"/>
    </source>
</evidence>
<reference evidence="3 4" key="1">
    <citation type="submission" date="2024-09" db="EMBL/GenBank/DDBJ databases">
        <title>Floridaenema gen nov. (Aerosakkonemataceae, Aerosakkonematales ord. nov., Cyanobacteria) from benthic tropical and subtropical fresh waters, with the description of four new species.</title>
        <authorList>
            <person name="Moretto J.A."/>
            <person name="Berthold D.E."/>
            <person name="Lefler F.W."/>
            <person name="Huang I.-S."/>
            <person name="Laughinghouse H. IV."/>
        </authorList>
    </citation>
    <scope>NUCLEOTIDE SEQUENCE [LARGE SCALE GENOMIC DNA]</scope>
    <source>
        <strain evidence="3 4">BLCC-F167</strain>
    </source>
</reference>
<dbReference type="SUPFAM" id="SSF52129">
    <property type="entry name" value="Caspase-like"/>
    <property type="match status" value="1"/>
</dbReference>
<accession>A0ABV4WKB6</accession>
<dbReference type="Pfam" id="PF20028">
    <property type="entry name" value="VMAP-C"/>
    <property type="match status" value="1"/>
</dbReference>
<dbReference type="InterPro" id="IPR045450">
    <property type="entry name" value="VMAP_C"/>
</dbReference>
<proteinExistence type="predicted"/>
<dbReference type="InterPro" id="IPR029030">
    <property type="entry name" value="Caspase-like_dom_sf"/>
</dbReference>
<feature type="domain" description="Peptidase C14 caspase" evidence="1">
    <location>
        <begin position="9"/>
        <end position="245"/>
    </location>
</feature>